<feature type="binding site" evidence="9">
    <location>
        <position position="103"/>
    </location>
    <ligand>
        <name>Mg(2+)</name>
        <dbReference type="ChEBI" id="CHEBI:18420"/>
        <label>1</label>
    </ligand>
</feature>
<evidence type="ECO:0000256" key="9">
    <source>
        <dbReference type="PIRSR" id="PIRSR604385-2"/>
    </source>
</evidence>
<dbReference type="GO" id="GO:0006753">
    <property type="term" value="P:nucleoside phosphate metabolic process"/>
    <property type="evidence" value="ECO:0007669"/>
    <property type="project" value="TreeGrafter"/>
</dbReference>
<comment type="caution">
    <text evidence="12">The sequence shown here is derived from an EMBL/GenBank/DDBJ whole genome shotgun (WGS) entry which is preliminary data.</text>
</comment>
<comment type="subunit">
    <text evidence="4">Homodimer.</text>
</comment>
<feature type="binding site" evidence="9">
    <location>
        <position position="152"/>
    </location>
    <ligand>
        <name>Mg(2+)</name>
        <dbReference type="ChEBI" id="CHEBI:18420"/>
        <label>1</label>
    </ligand>
</feature>
<dbReference type="GO" id="GO:0019693">
    <property type="term" value="P:ribose phosphate metabolic process"/>
    <property type="evidence" value="ECO:0007669"/>
    <property type="project" value="TreeGrafter"/>
</dbReference>
<dbReference type="GO" id="GO:0016818">
    <property type="term" value="F:hydrolase activity, acting on acid anhydrides, in phosphorus-containing anhydrides"/>
    <property type="evidence" value="ECO:0007669"/>
    <property type="project" value="InterPro"/>
</dbReference>
<evidence type="ECO:0000256" key="7">
    <source>
        <dbReference type="ARBA" id="ARBA00032162"/>
    </source>
</evidence>
<dbReference type="CDD" id="cd24157">
    <property type="entry name" value="NUDIX_GDPMK"/>
    <property type="match status" value="1"/>
</dbReference>
<evidence type="ECO:0000313" key="12">
    <source>
        <dbReference type="EMBL" id="MBB4124063.1"/>
    </source>
</evidence>
<evidence type="ECO:0000259" key="11">
    <source>
        <dbReference type="PROSITE" id="PS51462"/>
    </source>
</evidence>
<evidence type="ECO:0000256" key="1">
    <source>
        <dbReference type="ARBA" id="ARBA00000847"/>
    </source>
</evidence>
<sequence>MSDNFRLLSQSLLSEDWGKLTKYDFELRLRDGSWQRQSREVYDRGNGATCLLHNLDRDTVLLTRQFRLPALLNGGLTELVETPAGLLEGAEPAERMRLELMEETGYAVSALTHLFDLYMSPGSVSEYLAFFTGEYRDADRVGDGGGDREEGEDIAVLEIGLSHALAMIEAGVIRDAKTVILLQRFALLRSASA</sequence>
<feature type="domain" description="Nudix hydrolase" evidence="11">
    <location>
        <begin position="43"/>
        <end position="181"/>
    </location>
</feature>
<keyword evidence="9" id="KW-0460">Magnesium</keyword>
<dbReference type="EMBL" id="JACIDZ010000016">
    <property type="protein sequence ID" value="MBB4124063.1"/>
    <property type="molecule type" value="Genomic_DNA"/>
</dbReference>
<name>A0A7W6KML0_9HYPH</name>
<feature type="binding site" evidence="9">
    <location>
        <position position="84"/>
    </location>
    <ligand>
        <name>Mg(2+)</name>
        <dbReference type="ChEBI" id="CHEBI:18420"/>
        <label>1</label>
    </ligand>
</feature>
<evidence type="ECO:0000256" key="4">
    <source>
        <dbReference type="ARBA" id="ARBA00011738"/>
    </source>
</evidence>
<keyword evidence="6" id="KW-0378">Hydrolase</keyword>
<dbReference type="PROSITE" id="PS51462">
    <property type="entry name" value="NUDIX"/>
    <property type="match status" value="1"/>
</dbReference>
<dbReference type="Gene3D" id="3.90.79.10">
    <property type="entry name" value="Nucleoside Triphosphate Pyrophosphohydrolase"/>
    <property type="match status" value="1"/>
</dbReference>
<dbReference type="NCBIfam" id="TIGR00052">
    <property type="entry name" value="nudix-type nucleoside diphosphatase, YffH/AdpP family"/>
    <property type="match status" value="1"/>
</dbReference>
<keyword evidence="9" id="KW-0479">Metal-binding</keyword>
<comment type="cofactor">
    <cofactor evidence="2 9">
        <name>Mg(2+)</name>
        <dbReference type="ChEBI" id="CHEBI:18420"/>
    </cofactor>
</comment>
<dbReference type="RefSeq" id="WP_183490230.1">
    <property type="nucleotide sequence ID" value="NZ_JACIDZ010000016.1"/>
</dbReference>
<evidence type="ECO:0000256" key="3">
    <source>
        <dbReference type="ARBA" id="ARBA00007275"/>
    </source>
</evidence>
<dbReference type="Proteomes" id="UP000530571">
    <property type="component" value="Unassembled WGS sequence"/>
</dbReference>
<dbReference type="PANTHER" id="PTHR11839">
    <property type="entry name" value="UDP/ADP-SUGAR PYROPHOSPHATASE"/>
    <property type="match status" value="1"/>
</dbReference>
<dbReference type="AlphaFoldDB" id="A0A7W6KML0"/>
<proteinExistence type="inferred from homology"/>
<dbReference type="PANTHER" id="PTHR11839:SF18">
    <property type="entry name" value="NUDIX HYDROLASE DOMAIN-CONTAINING PROTEIN"/>
    <property type="match status" value="1"/>
</dbReference>
<comment type="similarity">
    <text evidence="3">Belongs to the Nudix hydrolase family. NudK subfamily.</text>
</comment>
<dbReference type="InterPro" id="IPR015797">
    <property type="entry name" value="NUDIX_hydrolase-like_dom_sf"/>
</dbReference>
<evidence type="ECO:0000256" key="10">
    <source>
        <dbReference type="PIRSR" id="PIRSR604385-3"/>
    </source>
</evidence>
<dbReference type="InterPro" id="IPR000086">
    <property type="entry name" value="NUDIX_hydrolase_dom"/>
</dbReference>
<dbReference type="GO" id="GO:0046872">
    <property type="term" value="F:metal ion binding"/>
    <property type="evidence" value="ECO:0007669"/>
    <property type="project" value="UniProtKB-KW"/>
</dbReference>
<evidence type="ECO:0000256" key="8">
    <source>
        <dbReference type="ARBA" id="ARBA00032272"/>
    </source>
</evidence>
<dbReference type="GO" id="GO:0005829">
    <property type="term" value="C:cytosol"/>
    <property type="evidence" value="ECO:0007669"/>
    <property type="project" value="TreeGrafter"/>
</dbReference>
<evidence type="ECO:0000256" key="6">
    <source>
        <dbReference type="ARBA" id="ARBA00022801"/>
    </source>
</evidence>
<evidence type="ECO:0000256" key="2">
    <source>
        <dbReference type="ARBA" id="ARBA00001946"/>
    </source>
</evidence>
<keyword evidence="13" id="KW-1185">Reference proteome</keyword>
<evidence type="ECO:0000313" key="13">
    <source>
        <dbReference type="Proteomes" id="UP000530571"/>
    </source>
</evidence>
<dbReference type="InterPro" id="IPR004385">
    <property type="entry name" value="NDP_pyrophosphatase"/>
</dbReference>
<organism evidence="12 13">
    <name type="scientific">Martelella radicis</name>
    <dbReference type="NCBI Taxonomy" id="1397476"/>
    <lineage>
        <taxon>Bacteria</taxon>
        <taxon>Pseudomonadati</taxon>
        <taxon>Pseudomonadota</taxon>
        <taxon>Alphaproteobacteria</taxon>
        <taxon>Hyphomicrobiales</taxon>
        <taxon>Aurantimonadaceae</taxon>
        <taxon>Martelella</taxon>
    </lineage>
</organism>
<feature type="binding site" evidence="9">
    <location>
        <position position="99"/>
    </location>
    <ligand>
        <name>Mg(2+)</name>
        <dbReference type="ChEBI" id="CHEBI:18420"/>
        <label>1</label>
    </ligand>
</feature>
<comment type="catalytic activity">
    <reaction evidence="1">
        <text>GDP-alpha-D-mannose + H2O = alpha-D-mannose 1-phosphate + GMP + 2 H(+)</text>
        <dbReference type="Rhea" id="RHEA:27978"/>
        <dbReference type="ChEBI" id="CHEBI:15377"/>
        <dbReference type="ChEBI" id="CHEBI:15378"/>
        <dbReference type="ChEBI" id="CHEBI:57527"/>
        <dbReference type="ChEBI" id="CHEBI:58115"/>
        <dbReference type="ChEBI" id="CHEBI:58409"/>
    </reaction>
</comment>
<accession>A0A7W6KML0</accession>
<reference evidence="12 13" key="1">
    <citation type="submission" date="2020-08" db="EMBL/GenBank/DDBJ databases">
        <title>Genomic Encyclopedia of Type Strains, Phase IV (KMG-IV): sequencing the most valuable type-strain genomes for metagenomic binning, comparative biology and taxonomic classification.</title>
        <authorList>
            <person name="Goeker M."/>
        </authorList>
    </citation>
    <scope>NUCLEOTIDE SEQUENCE [LARGE SCALE GENOMIC DNA]</scope>
    <source>
        <strain evidence="12 13">DSM 28101</strain>
    </source>
</reference>
<evidence type="ECO:0000256" key="5">
    <source>
        <dbReference type="ARBA" id="ARBA00016377"/>
    </source>
</evidence>
<dbReference type="SUPFAM" id="SSF55811">
    <property type="entry name" value="Nudix"/>
    <property type="match status" value="1"/>
</dbReference>
<protein>
    <recommendedName>
        <fullName evidence="5">GDP-mannose pyrophosphatase</fullName>
    </recommendedName>
    <alternativeName>
        <fullName evidence="7">GDP-mannose hydrolase</fullName>
    </alternativeName>
    <alternativeName>
        <fullName evidence="8">GDPMK</fullName>
    </alternativeName>
</protein>
<feature type="short sequence motif" description="Nudix box" evidence="10">
    <location>
        <begin position="85"/>
        <end position="106"/>
    </location>
</feature>
<gene>
    <name evidence="12" type="ORF">GGR30_004015</name>
</gene>